<dbReference type="FunFam" id="3.30.565.10:FF:000006">
    <property type="entry name" value="Sensor histidine kinase WalK"/>
    <property type="match status" value="1"/>
</dbReference>
<dbReference type="CDD" id="cd00082">
    <property type="entry name" value="HisKA"/>
    <property type="match status" value="1"/>
</dbReference>
<dbReference type="PROSITE" id="PS50113">
    <property type="entry name" value="PAC"/>
    <property type="match status" value="1"/>
</dbReference>
<dbReference type="Pfam" id="PF00512">
    <property type="entry name" value="HisKA"/>
    <property type="match status" value="1"/>
</dbReference>
<dbReference type="SMART" id="SM00388">
    <property type="entry name" value="HisKA"/>
    <property type="match status" value="1"/>
</dbReference>
<dbReference type="OrthoDB" id="9766459at2"/>
<dbReference type="STRING" id="1335309.GA0116948_10887"/>
<dbReference type="NCBIfam" id="TIGR00229">
    <property type="entry name" value="sensory_box"/>
    <property type="match status" value="1"/>
</dbReference>
<dbReference type="Proteomes" id="UP000242818">
    <property type="component" value="Unassembled WGS sequence"/>
</dbReference>
<protein>
    <recommendedName>
        <fullName evidence="2">histidine kinase</fullName>
        <ecNumber evidence="2">2.7.13.3</ecNumber>
    </recommendedName>
</protein>
<dbReference type="PROSITE" id="PS50109">
    <property type="entry name" value="HIS_KIN"/>
    <property type="match status" value="1"/>
</dbReference>
<dbReference type="Gene3D" id="1.10.287.130">
    <property type="match status" value="1"/>
</dbReference>
<dbReference type="EC" id="2.7.13.3" evidence="2"/>
<dbReference type="InterPro" id="IPR000014">
    <property type="entry name" value="PAS"/>
</dbReference>
<evidence type="ECO:0000313" key="9">
    <source>
        <dbReference type="EMBL" id="SCC42569.1"/>
    </source>
</evidence>
<evidence type="ECO:0000256" key="1">
    <source>
        <dbReference type="ARBA" id="ARBA00000085"/>
    </source>
</evidence>
<sequence length="365" mass="41742">MQQMDTKRMLAHKMVEGIEDYAVLLLDIEGNIESWNKGAEKVKGYKAEEIIGRNFRVFYTPEDLDSDRPSEILKIASEKGAARDEGWRLRKDGTRFWGSIVITAIQDENQEVIGFSKVTKDITAHKNVEEAQQRYLQQLESRHREIEQLTYIASHDLQQPLRTITHYLSMFELKYQPMVEEQGRMYIEGVMKAAARMRELIRNMLEYATLGVQKALSEVDTNLLLDEVKQDLYETITSAGAIVESGTLPLLRGYRVELRQLLQNLVSNAIKFSQPGIPPHIKVSAEYAADKWIFCVEDNGIGIAAHNIPSIFMMFQRLHSKEEYPGAGIGLAYAKKIVLLHNGQIWVQSELDKGSRFYFSIPNTL</sequence>
<gene>
    <name evidence="9" type="ORF">GA0116948_10887</name>
</gene>
<dbReference type="SMART" id="SM00387">
    <property type="entry name" value="HATPase_c"/>
    <property type="match status" value="1"/>
</dbReference>
<evidence type="ECO:0000313" key="10">
    <source>
        <dbReference type="Proteomes" id="UP000242818"/>
    </source>
</evidence>
<dbReference type="InterPro" id="IPR052162">
    <property type="entry name" value="Sensor_kinase/Photoreceptor"/>
</dbReference>
<dbReference type="RefSeq" id="WP_089712693.1">
    <property type="nucleotide sequence ID" value="NZ_FMAR01000008.1"/>
</dbReference>
<feature type="domain" description="PAC" evidence="8">
    <location>
        <begin position="82"/>
        <end position="134"/>
    </location>
</feature>
<evidence type="ECO:0000256" key="5">
    <source>
        <dbReference type="ARBA" id="ARBA00022777"/>
    </source>
</evidence>
<dbReference type="InterPro" id="IPR005467">
    <property type="entry name" value="His_kinase_dom"/>
</dbReference>
<dbReference type="SUPFAM" id="SSF55785">
    <property type="entry name" value="PYP-like sensor domain (PAS domain)"/>
    <property type="match status" value="1"/>
</dbReference>
<dbReference type="GO" id="GO:0000155">
    <property type="term" value="F:phosphorelay sensor kinase activity"/>
    <property type="evidence" value="ECO:0007669"/>
    <property type="project" value="InterPro"/>
</dbReference>
<dbReference type="CDD" id="cd00130">
    <property type="entry name" value="PAS"/>
    <property type="match status" value="1"/>
</dbReference>
<dbReference type="InterPro" id="IPR000700">
    <property type="entry name" value="PAS-assoc_C"/>
</dbReference>
<evidence type="ECO:0000256" key="3">
    <source>
        <dbReference type="ARBA" id="ARBA00022553"/>
    </source>
</evidence>
<reference evidence="9 10" key="1">
    <citation type="submission" date="2016-08" db="EMBL/GenBank/DDBJ databases">
        <authorList>
            <person name="Seilhamer J.J."/>
        </authorList>
    </citation>
    <scope>NUCLEOTIDE SEQUENCE [LARGE SCALE GENOMIC DNA]</scope>
    <source>
        <strain evidence="9 10">A37T2</strain>
    </source>
</reference>
<dbReference type="AlphaFoldDB" id="A0A1C4EG33"/>
<dbReference type="EMBL" id="FMAR01000008">
    <property type="protein sequence ID" value="SCC42569.1"/>
    <property type="molecule type" value="Genomic_DNA"/>
</dbReference>
<dbReference type="Pfam" id="PF13426">
    <property type="entry name" value="PAS_9"/>
    <property type="match status" value="1"/>
</dbReference>
<evidence type="ECO:0000259" key="8">
    <source>
        <dbReference type="PROSITE" id="PS50113"/>
    </source>
</evidence>
<dbReference type="PROSITE" id="PS50112">
    <property type="entry name" value="PAS"/>
    <property type="match status" value="1"/>
</dbReference>
<keyword evidence="10" id="KW-1185">Reference proteome</keyword>
<dbReference type="PANTHER" id="PTHR43304">
    <property type="entry name" value="PHYTOCHROME-LIKE PROTEIN CPH1"/>
    <property type="match status" value="1"/>
</dbReference>
<evidence type="ECO:0000259" key="7">
    <source>
        <dbReference type="PROSITE" id="PS50112"/>
    </source>
</evidence>
<evidence type="ECO:0000259" key="6">
    <source>
        <dbReference type="PROSITE" id="PS50109"/>
    </source>
</evidence>
<dbReference type="InterPro" id="IPR035965">
    <property type="entry name" value="PAS-like_dom_sf"/>
</dbReference>
<comment type="catalytic activity">
    <reaction evidence="1">
        <text>ATP + protein L-histidine = ADP + protein N-phospho-L-histidine.</text>
        <dbReference type="EC" id="2.7.13.3"/>
    </reaction>
</comment>
<keyword evidence="3" id="KW-0597">Phosphoprotein</keyword>
<dbReference type="InterPro" id="IPR036890">
    <property type="entry name" value="HATPase_C_sf"/>
</dbReference>
<dbReference type="Pfam" id="PF02518">
    <property type="entry name" value="HATPase_c"/>
    <property type="match status" value="1"/>
</dbReference>
<dbReference type="InterPro" id="IPR003594">
    <property type="entry name" value="HATPase_dom"/>
</dbReference>
<proteinExistence type="predicted"/>
<dbReference type="InterPro" id="IPR004358">
    <property type="entry name" value="Sig_transdc_His_kin-like_C"/>
</dbReference>
<dbReference type="Gene3D" id="3.30.450.20">
    <property type="entry name" value="PAS domain"/>
    <property type="match status" value="1"/>
</dbReference>
<dbReference type="PRINTS" id="PR00344">
    <property type="entry name" value="BCTRLSENSOR"/>
</dbReference>
<dbReference type="Gene3D" id="3.30.565.10">
    <property type="entry name" value="Histidine kinase-like ATPase, C-terminal domain"/>
    <property type="match status" value="1"/>
</dbReference>
<dbReference type="InterPro" id="IPR036097">
    <property type="entry name" value="HisK_dim/P_sf"/>
</dbReference>
<dbReference type="SUPFAM" id="SSF47384">
    <property type="entry name" value="Homodimeric domain of signal transducing histidine kinase"/>
    <property type="match status" value="1"/>
</dbReference>
<dbReference type="InterPro" id="IPR003661">
    <property type="entry name" value="HisK_dim/P_dom"/>
</dbReference>
<name>A0A1C4EG33_9BACT</name>
<evidence type="ECO:0000256" key="2">
    <source>
        <dbReference type="ARBA" id="ARBA00012438"/>
    </source>
</evidence>
<accession>A0A1C4EG33</accession>
<feature type="domain" description="PAS" evidence="7">
    <location>
        <begin position="23"/>
        <end position="80"/>
    </location>
</feature>
<keyword evidence="4" id="KW-0808">Transferase</keyword>
<evidence type="ECO:0000256" key="4">
    <source>
        <dbReference type="ARBA" id="ARBA00022679"/>
    </source>
</evidence>
<feature type="domain" description="Histidine kinase" evidence="6">
    <location>
        <begin position="152"/>
        <end position="365"/>
    </location>
</feature>
<dbReference type="PANTHER" id="PTHR43304:SF1">
    <property type="entry name" value="PAC DOMAIN-CONTAINING PROTEIN"/>
    <property type="match status" value="1"/>
</dbReference>
<organism evidence="9 10">
    <name type="scientific">Chitinophaga costaii</name>
    <dbReference type="NCBI Taxonomy" id="1335309"/>
    <lineage>
        <taxon>Bacteria</taxon>
        <taxon>Pseudomonadati</taxon>
        <taxon>Bacteroidota</taxon>
        <taxon>Chitinophagia</taxon>
        <taxon>Chitinophagales</taxon>
        <taxon>Chitinophagaceae</taxon>
        <taxon>Chitinophaga</taxon>
    </lineage>
</organism>
<dbReference type="SUPFAM" id="SSF55874">
    <property type="entry name" value="ATPase domain of HSP90 chaperone/DNA topoisomerase II/histidine kinase"/>
    <property type="match status" value="1"/>
</dbReference>
<keyword evidence="5 9" id="KW-0418">Kinase</keyword>